<keyword evidence="1" id="KW-0472">Membrane</keyword>
<sequence>MEDPIEPANLRFLRRLVTVLTVVMICGVLVVIGLLVTRLNRDAPSLPDMITLPQGATAVAFTQGPDWYAVVTSQDTILIFDRLTGALRQTVTVE</sequence>
<reference evidence="2 3" key="1">
    <citation type="submission" date="2020-01" db="EMBL/GenBank/DDBJ databases">
        <title>Sulfitobacter sediminilitoris sp. nov., isolated from a tidal flat.</title>
        <authorList>
            <person name="Park S."/>
            <person name="Yoon J.-H."/>
        </authorList>
    </citation>
    <scope>NUCLEOTIDE SEQUENCE [LARGE SCALE GENOMIC DNA]</scope>
    <source>
        <strain evidence="2 3">JBTF-M27</strain>
    </source>
</reference>
<name>A0A6P0CJS2_9RHOB</name>
<evidence type="ECO:0000256" key="1">
    <source>
        <dbReference type="SAM" id="Phobius"/>
    </source>
</evidence>
<dbReference type="EMBL" id="JAABNT010000019">
    <property type="protein sequence ID" value="NEK24694.1"/>
    <property type="molecule type" value="Genomic_DNA"/>
</dbReference>
<dbReference type="Proteomes" id="UP000468591">
    <property type="component" value="Unassembled WGS sequence"/>
</dbReference>
<keyword evidence="1" id="KW-0812">Transmembrane</keyword>
<dbReference type="Pfam" id="PF20082">
    <property type="entry name" value="DUF6476"/>
    <property type="match status" value="1"/>
</dbReference>
<comment type="caution">
    <text evidence="2">The sequence shown here is derived from an EMBL/GenBank/DDBJ whole genome shotgun (WGS) entry which is preliminary data.</text>
</comment>
<proteinExistence type="predicted"/>
<gene>
    <name evidence="2" type="ORF">GV827_20165</name>
</gene>
<protein>
    <submittedName>
        <fullName evidence="2">Uncharacterized protein</fullName>
    </submittedName>
</protein>
<dbReference type="RefSeq" id="WP_164355617.1">
    <property type="nucleotide sequence ID" value="NZ_JAABNT010000019.1"/>
</dbReference>
<evidence type="ECO:0000313" key="2">
    <source>
        <dbReference type="EMBL" id="NEK24694.1"/>
    </source>
</evidence>
<accession>A0A6P0CJS2</accession>
<feature type="transmembrane region" description="Helical" evidence="1">
    <location>
        <begin position="12"/>
        <end position="36"/>
    </location>
</feature>
<organism evidence="2 3">
    <name type="scientific">Sulfitobacter sediminilitoris</name>
    <dbReference type="NCBI Taxonomy" id="2698830"/>
    <lineage>
        <taxon>Bacteria</taxon>
        <taxon>Pseudomonadati</taxon>
        <taxon>Pseudomonadota</taxon>
        <taxon>Alphaproteobacteria</taxon>
        <taxon>Rhodobacterales</taxon>
        <taxon>Roseobacteraceae</taxon>
        <taxon>Sulfitobacter</taxon>
    </lineage>
</organism>
<dbReference type="InterPro" id="IPR045519">
    <property type="entry name" value="DUF6476"/>
</dbReference>
<evidence type="ECO:0000313" key="3">
    <source>
        <dbReference type="Proteomes" id="UP000468591"/>
    </source>
</evidence>
<keyword evidence="3" id="KW-1185">Reference proteome</keyword>
<keyword evidence="1" id="KW-1133">Transmembrane helix</keyword>
<dbReference type="AlphaFoldDB" id="A0A6P0CJS2"/>